<dbReference type="EMBL" id="BAAALG010000006">
    <property type="protein sequence ID" value="GAA1099703.1"/>
    <property type="molecule type" value="Genomic_DNA"/>
</dbReference>
<accession>A0ABN1TRV6</accession>
<proteinExistence type="predicted"/>
<name>A0ABN1TRV6_9ACTN</name>
<evidence type="ECO:0000313" key="2">
    <source>
        <dbReference type="EMBL" id="GAA1099703.1"/>
    </source>
</evidence>
<sequence>MEMNEVADRMAITDVITRYTRAVDTRSYQALHDDVFTEDAVLDYSVVGGPVGPPVEVVPWIEKGMAGFDRFQHMIGQVAITFEGPDTAEVTAYFTNPMVSRAPDGTERLWEVGGYYHHTMVRTADGWRSARLVDDMVWTRGF</sequence>
<dbReference type="RefSeq" id="WP_343993288.1">
    <property type="nucleotide sequence ID" value="NZ_BAAALG010000006.1"/>
</dbReference>
<keyword evidence="3" id="KW-1185">Reference proteome</keyword>
<gene>
    <name evidence="2" type="ORF">GCM10009668_16820</name>
</gene>
<protein>
    <submittedName>
        <fullName evidence="2">Nuclear transport factor 2 family protein</fullName>
    </submittedName>
</protein>
<dbReference type="Gene3D" id="3.10.450.50">
    <property type="match status" value="1"/>
</dbReference>
<comment type="caution">
    <text evidence="2">The sequence shown here is derived from an EMBL/GenBank/DDBJ whole genome shotgun (WGS) entry which is preliminary data.</text>
</comment>
<organism evidence="2 3">
    <name type="scientific">Nocardioides dubius</name>
    <dbReference type="NCBI Taxonomy" id="317019"/>
    <lineage>
        <taxon>Bacteria</taxon>
        <taxon>Bacillati</taxon>
        <taxon>Actinomycetota</taxon>
        <taxon>Actinomycetes</taxon>
        <taxon>Propionibacteriales</taxon>
        <taxon>Nocardioidaceae</taxon>
        <taxon>Nocardioides</taxon>
    </lineage>
</organism>
<evidence type="ECO:0000259" key="1">
    <source>
        <dbReference type="Pfam" id="PF13577"/>
    </source>
</evidence>
<evidence type="ECO:0000313" key="3">
    <source>
        <dbReference type="Proteomes" id="UP001501581"/>
    </source>
</evidence>
<feature type="domain" description="SnoaL-like" evidence="1">
    <location>
        <begin position="5"/>
        <end position="131"/>
    </location>
</feature>
<dbReference type="InterPro" id="IPR037401">
    <property type="entry name" value="SnoaL-like"/>
</dbReference>
<reference evidence="2 3" key="1">
    <citation type="journal article" date="2019" name="Int. J. Syst. Evol. Microbiol.">
        <title>The Global Catalogue of Microorganisms (GCM) 10K type strain sequencing project: providing services to taxonomists for standard genome sequencing and annotation.</title>
        <authorList>
            <consortium name="The Broad Institute Genomics Platform"/>
            <consortium name="The Broad Institute Genome Sequencing Center for Infectious Disease"/>
            <person name="Wu L."/>
            <person name="Ma J."/>
        </authorList>
    </citation>
    <scope>NUCLEOTIDE SEQUENCE [LARGE SCALE GENOMIC DNA]</scope>
    <source>
        <strain evidence="2 3">JCM 13008</strain>
    </source>
</reference>
<dbReference type="InterPro" id="IPR032710">
    <property type="entry name" value="NTF2-like_dom_sf"/>
</dbReference>
<dbReference type="SUPFAM" id="SSF54427">
    <property type="entry name" value="NTF2-like"/>
    <property type="match status" value="1"/>
</dbReference>
<dbReference type="Pfam" id="PF13577">
    <property type="entry name" value="SnoaL_4"/>
    <property type="match status" value="1"/>
</dbReference>
<dbReference type="Proteomes" id="UP001501581">
    <property type="component" value="Unassembled WGS sequence"/>
</dbReference>